<sequence>MEKEECLDLLCEFETQRKYLKIPTNAKYDHLINMFINEFSIRLKSNEEVFFKYLEDLDDLEYISVKSQFDLEGNLNDIFWLKSSEIEEYAHIVIIKQKSTHMIGHSVTPRLYLDKGGKMQISPTNKQGSINIKSMACEKPLPPEPKMIQKKSLEHIKSGLSTSITNNSEEEIKTSLLSVLKSLKPSDEENKHKEHRNSHQILDELKEIVANKRDEKQRLRSKYFPAVQIKPCEVSPGTGIKFSLTTDQFWDFIKKHMTNNNFKL</sequence>
<dbReference type="Proteomes" id="UP001295684">
    <property type="component" value="Unassembled WGS sequence"/>
</dbReference>
<keyword evidence="2" id="KW-1185">Reference proteome</keyword>
<gene>
    <name evidence="1" type="ORF">ECRASSUSDP1_LOCUS15079</name>
</gene>
<evidence type="ECO:0000313" key="1">
    <source>
        <dbReference type="EMBL" id="CAI2373732.1"/>
    </source>
</evidence>
<dbReference type="AlphaFoldDB" id="A0AAD2CY05"/>
<organism evidence="1 2">
    <name type="scientific">Euplotes crassus</name>
    <dbReference type="NCBI Taxonomy" id="5936"/>
    <lineage>
        <taxon>Eukaryota</taxon>
        <taxon>Sar</taxon>
        <taxon>Alveolata</taxon>
        <taxon>Ciliophora</taxon>
        <taxon>Intramacronucleata</taxon>
        <taxon>Spirotrichea</taxon>
        <taxon>Hypotrichia</taxon>
        <taxon>Euplotida</taxon>
        <taxon>Euplotidae</taxon>
        <taxon>Moneuplotes</taxon>
    </lineage>
</organism>
<accession>A0AAD2CY05</accession>
<proteinExistence type="predicted"/>
<dbReference type="EMBL" id="CAMPGE010015089">
    <property type="protein sequence ID" value="CAI2373732.1"/>
    <property type="molecule type" value="Genomic_DNA"/>
</dbReference>
<comment type="caution">
    <text evidence="1">The sequence shown here is derived from an EMBL/GenBank/DDBJ whole genome shotgun (WGS) entry which is preliminary data.</text>
</comment>
<evidence type="ECO:0000313" key="2">
    <source>
        <dbReference type="Proteomes" id="UP001295684"/>
    </source>
</evidence>
<reference evidence="1" key="1">
    <citation type="submission" date="2023-07" db="EMBL/GenBank/DDBJ databases">
        <authorList>
            <consortium name="AG Swart"/>
            <person name="Singh M."/>
            <person name="Singh A."/>
            <person name="Seah K."/>
            <person name="Emmerich C."/>
        </authorList>
    </citation>
    <scope>NUCLEOTIDE SEQUENCE</scope>
    <source>
        <strain evidence="1">DP1</strain>
    </source>
</reference>
<name>A0AAD2CY05_EUPCR</name>
<protein>
    <submittedName>
        <fullName evidence="1">Uncharacterized protein</fullName>
    </submittedName>
</protein>